<organism evidence="6 7">
    <name type="scientific">Thermoflexibacter ruber</name>
    <dbReference type="NCBI Taxonomy" id="1003"/>
    <lineage>
        <taxon>Bacteria</taxon>
        <taxon>Pseudomonadati</taxon>
        <taxon>Bacteroidota</taxon>
        <taxon>Cytophagia</taxon>
        <taxon>Cytophagales</taxon>
        <taxon>Thermoflexibacteraceae</taxon>
        <taxon>Thermoflexibacter</taxon>
    </lineage>
</organism>
<dbReference type="InterPro" id="IPR029044">
    <property type="entry name" value="Nucleotide-diphossugar_trans"/>
</dbReference>
<accession>A0A1I2E026</accession>
<keyword evidence="3 6" id="KW-0808">Transferase</keyword>
<dbReference type="SUPFAM" id="SSF53448">
    <property type="entry name" value="Nucleotide-diphospho-sugar transferases"/>
    <property type="match status" value="1"/>
</dbReference>
<dbReference type="STRING" id="1003.SAMN04488541_1008101"/>
<protein>
    <submittedName>
        <fullName evidence="6">Glycosyltransferase, GT2 family</fullName>
    </submittedName>
</protein>
<dbReference type="Pfam" id="PF00535">
    <property type="entry name" value="Glycos_transf_2"/>
    <property type="match status" value="1"/>
</dbReference>
<evidence type="ECO:0000313" key="6">
    <source>
        <dbReference type="EMBL" id="SFE86195.1"/>
    </source>
</evidence>
<evidence type="ECO:0000313" key="7">
    <source>
        <dbReference type="Proteomes" id="UP000199513"/>
    </source>
</evidence>
<dbReference type="RefSeq" id="WP_091541984.1">
    <property type="nucleotide sequence ID" value="NZ_FONY01000008.1"/>
</dbReference>
<evidence type="ECO:0000259" key="5">
    <source>
        <dbReference type="Pfam" id="PF00535"/>
    </source>
</evidence>
<keyword evidence="7" id="KW-1185">Reference proteome</keyword>
<dbReference type="Gene3D" id="3.90.550.10">
    <property type="entry name" value="Spore Coat Polysaccharide Biosynthesis Protein SpsA, Chain A"/>
    <property type="match status" value="1"/>
</dbReference>
<evidence type="ECO:0000256" key="2">
    <source>
        <dbReference type="ARBA" id="ARBA00022676"/>
    </source>
</evidence>
<reference evidence="6 7" key="1">
    <citation type="submission" date="2016-10" db="EMBL/GenBank/DDBJ databases">
        <authorList>
            <person name="de Groot N.N."/>
        </authorList>
    </citation>
    <scope>NUCLEOTIDE SEQUENCE [LARGE SCALE GENOMIC DNA]</scope>
    <source>
        <strain>GEY</strain>
        <strain evidence="7">DSM 9560</strain>
    </source>
</reference>
<evidence type="ECO:0000256" key="3">
    <source>
        <dbReference type="ARBA" id="ARBA00022679"/>
    </source>
</evidence>
<gene>
    <name evidence="6" type="ORF">SAMN04488541_1008101</name>
</gene>
<proteinExistence type="inferred from homology"/>
<feature type="region of interest" description="Disordered" evidence="4">
    <location>
        <begin position="115"/>
        <end position="135"/>
    </location>
</feature>
<feature type="domain" description="Glycosyltransferase 2-like" evidence="5">
    <location>
        <begin position="4"/>
        <end position="131"/>
    </location>
</feature>
<sequence>MIYIVIPVFNRKKFTQECLLSLRKQTYQEFKTIVVDDGSTDGTEEMLKNDFPEVIIIKGDGNLWWTKATNWGIEYALKDSAMTYVLTLNNDTLAPVDFLEKLMQSAKEKPLAIFGANPDEQNTSTSESEGKKTGLKRVSHLPGRGCLIPKEVFEKIGLFDEKRFPHYLADYDFTLTAHKNGFEVFLNYDALLYTYPDESGNFQNRKKKTWKNYYNHLFHMRGGGNLKDFTNFELKHTTPYKLPYKLIKGYLRRLIGYWIK</sequence>
<dbReference type="PANTHER" id="PTHR43179:SF12">
    <property type="entry name" value="GALACTOFURANOSYLTRANSFERASE GLFT2"/>
    <property type="match status" value="1"/>
</dbReference>
<evidence type="ECO:0000256" key="4">
    <source>
        <dbReference type="SAM" id="MobiDB-lite"/>
    </source>
</evidence>
<dbReference type="InterPro" id="IPR001173">
    <property type="entry name" value="Glyco_trans_2-like"/>
</dbReference>
<dbReference type="Proteomes" id="UP000199513">
    <property type="component" value="Unassembled WGS sequence"/>
</dbReference>
<dbReference type="GO" id="GO:0016757">
    <property type="term" value="F:glycosyltransferase activity"/>
    <property type="evidence" value="ECO:0007669"/>
    <property type="project" value="UniProtKB-KW"/>
</dbReference>
<evidence type="ECO:0000256" key="1">
    <source>
        <dbReference type="ARBA" id="ARBA00006739"/>
    </source>
</evidence>
<dbReference type="EMBL" id="FONY01000008">
    <property type="protein sequence ID" value="SFE86195.1"/>
    <property type="molecule type" value="Genomic_DNA"/>
</dbReference>
<keyword evidence="2" id="KW-0328">Glycosyltransferase</keyword>
<dbReference type="PANTHER" id="PTHR43179">
    <property type="entry name" value="RHAMNOSYLTRANSFERASE WBBL"/>
    <property type="match status" value="1"/>
</dbReference>
<dbReference type="AlphaFoldDB" id="A0A1I2E026"/>
<dbReference type="CDD" id="cd04186">
    <property type="entry name" value="GT_2_like_c"/>
    <property type="match status" value="1"/>
</dbReference>
<dbReference type="OrthoDB" id="9771846at2"/>
<comment type="similarity">
    <text evidence="1">Belongs to the glycosyltransferase 2 family.</text>
</comment>
<name>A0A1I2E026_9BACT</name>